<sequence>MSTQTPTSGEASKSNLAATDALGTPVDRSETHGRRFNLPSTYHPKHRINSSVVLPSYHTVSERARARTRTHTYAHAQEHTQISESAYDSFVYHVEQYAHFLLTGTFRKLDTLRKAQANLPIASHNDEIVQLLKSNQVVVLAGDTGCGKSTQLPAYLLKAGYTDIAVTEPRRLACIALAKRVSYETLNAFGEGEIAYQIRFEGTKTNKTKVVFLTEGLLLRQIVGDTTLSQYKVIVMDEVHERNINCDFLLGVIKSLLYGRPDLKFVVMSATINVDLFSQYFDNAPVLEVPGRLHPIEVKYLPPSDMPSQSRGAKIDPTPYLRVLQMIDMQFPPTERGDVLIFLSGKFEIQTVGDALRGYAEKNNRWIILTLHAALEHDQQDKVFHIPPDGVRKCILSTNIAETSVTIDGIRFVVDSGKVKEMAHDELTKMQKLQEKWISRASAEQRKGRAGRTGPGICYRLYSQEDYIDFENYTVPEIQRTPLEGLILQMKALADDDVNPRRFDFVERPSDEAIERSLERLVDHGALLMHTERISILGRVLARLPIDVSLGKMLVMGTTFHVSSNLLAVAALFSVQSPFSLNHQPSYGEEYDARHEFDSTQGDPLTLLAAYNAWLEVKLNGENSKKWCHRRDLVCQFLVKRIACTWIYVCVCLFWLHRVVAFV</sequence>
<keyword evidence="2" id="KW-0378">Hydrolase</keyword>
<dbReference type="RefSeq" id="XP_014153556.1">
    <property type="nucleotide sequence ID" value="XM_014298081.1"/>
</dbReference>
<dbReference type="SMART" id="SM00847">
    <property type="entry name" value="HA2"/>
    <property type="match status" value="1"/>
</dbReference>
<evidence type="ECO:0000259" key="6">
    <source>
        <dbReference type="PROSITE" id="PS51192"/>
    </source>
</evidence>
<dbReference type="InterPro" id="IPR027417">
    <property type="entry name" value="P-loop_NTPase"/>
</dbReference>
<dbReference type="SUPFAM" id="SSF52540">
    <property type="entry name" value="P-loop containing nucleoside triphosphate hydrolases"/>
    <property type="match status" value="1"/>
</dbReference>
<dbReference type="CDD" id="cd18791">
    <property type="entry name" value="SF2_C_RHA"/>
    <property type="match status" value="1"/>
</dbReference>
<dbReference type="Proteomes" id="UP000054560">
    <property type="component" value="Unassembled WGS sequence"/>
</dbReference>
<dbReference type="PANTHER" id="PTHR18934">
    <property type="entry name" value="ATP-DEPENDENT RNA HELICASE"/>
    <property type="match status" value="1"/>
</dbReference>
<gene>
    <name evidence="8" type="ORF">SARC_07956</name>
</gene>
<dbReference type="GO" id="GO:0005524">
    <property type="term" value="F:ATP binding"/>
    <property type="evidence" value="ECO:0007669"/>
    <property type="project" value="UniProtKB-KW"/>
</dbReference>
<dbReference type="Pfam" id="PF00271">
    <property type="entry name" value="Helicase_C"/>
    <property type="match status" value="1"/>
</dbReference>
<dbReference type="EMBL" id="KQ242267">
    <property type="protein sequence ID" value="KNC79654.1"/>
    <property type="molecule type" value="Genomic_DNA"/>
</dbReference>
<dbReference type="GO" id="GO:0016787">
    <property type="term" value="F:hydrolase activity"/>
    <property type="evidence" value="ECO:0007669"/>
    <property type="project" value="UniProtKB-KW"/>
</dbReference>
<evidence type="ECO:0000256" key="2">
    <source>
        <dbReference type="ARBA" id="ARBA00022801"/>
    </source>
</evidence>
<dbReference type="InterPro" id="IPR014001">
    <property type="entry name" value="Helicase_ATP-bd"/>
</dbReference>
<dbReference type="RefSeq" id="XP_014153557.1">
    <property type="nucleotide sequence ID" value="XM_014298082.1"/>
</dbReference>
<reference evidence="8 9" key="1">
    <citation type="submission" date="2011-02" db="EMBL/GenBank/DDBJ databases">
        <title>The Genome Sequence of Sphaeroforma arctica JP610.</title>
        <authorList>
            <consortium name="The Broad Institute Genome Sequencing Platform"/>
            <person name="Russ C."/>
            <person name="Cuomo C."/>
            <person name="Young S.K."/>
            <person name="Zeng Q."/>
            <person name="Gargeya S."/>
            <person name="Alvarado L."/>
            <person name="Berlin A."/>
            <person name="Chapman S.B."/>
            <person name="Chen Z."/>
            <person name="Freedman E."/>
            <person name="Gellesch M."/>
            <person name="Goldberg J."/>
            <person name="Griggs A."/>
            <person name="Gujja S."/>
            <person name="Heilman E."/>
            <person name="Heiman D."/>
            <person name="Howarth C."/>
            <person name="Mehta T."/>
            <person name="Neiman D."/>
            <person name="Pearson M."/>
            <person name="Roberts A."/>
            <person name="Saif S."/>
            <person name="Shea T."/>
            <person name="Shenoy N."/>
            <person name="Sisk P."/>
            <person name="Stolte C."/>
            <person name="Sykes S."/>
            <person name="White J."/>
            <person name="Yandava C."/>
            <person name="Burger G."/>
            <person name="Gray M.W."/>
            <person name="Holland P.W.H."/>
            <person name="King N."/>
            <person name="Lang F.B.F."/>
            <person name="Roger A.J."/>
            <person name="Ruiz-Trillo I."/>
            <person name="Haas B."/>
            <person name="Nusbaum C."/>
            <person name="Birren B."/>
        </authorList>
    </citation>
    <scope>NUCLEOTIDE SEQUENCE [LARGE SCALE GENOMIC DNA]</scope>
    <source>
        <strain evidence="8 9">JP610</strain>
    </source>
</reference>
<dbReference type="Gene3D" id="1.20.120.1080">
    <property type="match status" value="1"/>
</dbReference>
<evidence type="ECO:0000256" key="4">
    <source>
        <dbReference type="ARBA" id="ARBA00022840"/>
    </source>
</evidence>
<dbReference type="InterPro" id="IPR001650">
    <property type="entry name" value="Helicase_C-like"/>
</dbReference>
<organism evidence="8 9">
    <name type="scientific">Sphaeroforma arctica JP610</name>
    <dbReference type="NCBI Taxonomy" id="667725"/>
    <lineage>
        <taxon>Eukaryota</taxon>
        <taxon>Ichthyosporea</taxon>
        <taxon>Ichthyophonida</taxon>
        <taxon>Sphaeroforma</taxon>
    </lineage>
</organism>
<feature type="region of interest" description="Disordered" evidence="5">
    <location>
        <begin position="1"/>
        <end position="42"/>
    </location>
</feature>
<evidence type="ECO:0000256" key="5">
    <source>
        <dbReference type="SAM" id="MobiDB-lite"/>
    </source>
</evidence>
<dbReference type="FunFam" id="3.40.50.300:FF:000725">
    <property type="entry name" value="probable ATP-dependent RNA helicase DHX34"/>
    <property type="match status" value="1"/>
</dbReference>
<dbReference type="AlphaFoldDB" id="A0A0L0FSD9"/>
<feature type="domain" description="Helicase C-terminal" evidence="7">
    <location>
        <begin position="326"/>
        <end position="494"/>
    </location>
</feature>
<proteinExistence type="predicted"/>
<feature type="compositionally biased region" description="Polar residues" evidence="5">
    <location>
        <begin position="1"/>
        <end position="17"/>
    </location>
</feature>
<dbReference type="SMART" id="SM00487">
    <property type="entry name" value="DEXDc"/>
    <property type="match status" value="1"/>
</dbReference>
<feature type="domain" description="Helicase ATP-binding" evidence="6">
    <location>
        <begin position="129"/>
        <end position="290"/>
    </location>
</feature>
<keyword evidence="9" id="KW-1185">Reference proteome</keyword>
<dbReference type="Pfam" id="PF21010">
    <property type="entry name" value="HA2_C"/>
    <property type="match status" value="1"/>
</dbReference>
<dbReference type="Gene3D" id="3.40.50.300">
    <property type="entry name" value="P-loop containing nucleotide triphosphate hydrolases"/>
    <property type="match status" value="2"/>
</dbReference>
<evidence type="ECO:0000256" key="3">
    <source>
        <dbReference type="ARBA" id="ARBA00022806"/>
    </source>
</evidence>
<dbReference type="PANTHER" id="PTHR18934:SF221">
    <property type="entry name" value="ATP-DEPENDENT RNA HELICASE DHX34-RELATED"/>
    <property type="match status" value="1"/>
</dbReference>
<dbReference type="EMBL" id="KQ242267">
    <property type="protein sequence ID" value="KNC79655.1"/>
    <property type="molecule type" value="Genomic_DNA"/>
</dbReference>
<dbReference type="GO" id="GO:0004386">
    <property type="term" value="F:helicase activity"/>
    <property type="evidence" value="ECO:0007669"/>
    <property type="project" value="UniProtKB-KW"/>
</dbReference>
<name>A0A0L0FSD9_9EUKA</name>
<dbReference type="PROSITE" id="PS51192">
    <property type="entry name" value="HELICASE_ATP_BIND_1"/>
    <property type="match status" value="1"/>
</dbReference>
<dbReference type="GeneID" id="25908460"/>
<dbReference type="STRING" id="667725.A0A0L0FSD9"/>
<dbReference type="OrthoDB" id="3363059at2759"/>
<keyword evidence="4" id="KW-0067">ATP-binding</keyword>
<dbReference type="GO" id="GO:0003723">
    <property type="term" value="F:RNA binding"/>
    <property type="evidence" value="ECO:0007669"/>
    <property type="project" value="TreeGrafter"/>
</dbReference>
<evidence type="ECO:0000313" key="9">
    <source>
        <dbReference type="Proteomes" id="UP000054560"/>
    </source>
</evidence>
<dbReference type="PROSITE" id="PS51194">
    <property type="entry name" value="HELICASE_CTER"/>
    <property type="match status" value="1"/>
</dbReference>
<dbReference type="SMART" id="SM00490">
    <property type="entry name" value="HELICc"/>
    <property type="match status" value="1"/>
</dbReference>
<evidence type="ECO:0000259" key="7">
    <source>
        <dbReference type="PROSITE" id="PS51194"/>
    </source>
</evidence>
<evidence type="ECO:0008006" key="10">
    <source>
        <dbReference type="Google" id="ProtNLM"/>
    </source>
</evidence>
<protein>
    <recommendedName>
        <fullName evidence="10">P-loop containing nucleoside triphosphate hydrolase protein</fullName>
    </recommendedName>
</protein>
<evidence type="ECO:0000313" key="8">
    <source>
        <dbReference type="EMBL" id="KNC79655.1"/>
    </source>
</evidence>
<keyword evidence="3" id="KW-0347">Helicase</keyword>
<dbReference type="eggNOG" id="KOG0922">
    <property type="taxonomic scope" value="Eukaryota"/>
</dbReference>
<dbReference type="Pfam" id="PF00270">
    <property type="entry name" value="DEAD"/>
    <property type="match status" value="1"/>
</dbReference>
<dbReference type="InterPro" id="IPR011545">
    <property type="entry name" value="DEAD/DEAH_box_helicase_dom"/>
</dbReference>
<evidence type="ECO:0000256" key="1">
    <source>
        <dbReference type="ARBA" id="ARBA00022741"/>
    </source>
</evidence>
<accession>A0A0L0FSD9</accession>
<dbReference type="InterPro" id="IPR007502">
    <property type="entry name" value="Helicase-assoc_dom"/>
</dbReference>
<keyword evidence="1" id="KW-0547">Nucleotide-binding</keyword>
<dbReference type="FunFam" id="3.40.50.300:FF:004714">
    <property type="entry name" value="DEAD/DEAH box helicase"/>
    <property type="match status" value="1"/>
</dbReference>